<dbReference type="EMBL" id="JAKIKS010000014">
    <property type="protein sequence ID" value="MCL1123911.1"/>
    <property type="molecule type" value="Genomic_DNA"/>
</dbReference>
<feature type="domain" description="Porin" evidence="5">
    <location>
        <begin position="9"/>
        <end position="254"/>
    </location>
</feature>
<evidence type="ECO:0000313" key="7">
    <source>
        <dbReference type="Proteomes" id="UP001203423"/>
    </source>
</evidence>
<dbReference type="InterPro" id="IPR050298">
    <property type="entry name" value="Gram-neg_bact_OMP"/>
</dbReference>
<gene>
    <name evidence="6" type="ORF">L2764_05290</name>
</gene>
<dbReference type="PANTHER" id="PTHR34501:SF2">
    <property type="entry name" value="OUTER MEMBRANE PORIN F-RELATED"/>
    <property type="match status" value="1"/>
</dbReference>
<dbReference type="Gene3D" id="2.40.160.10">
    <property type="entry name" value="Porin"/>
    <property type="match status" value="1"/>
</dbReference>
<comment type="subcellular location">
    <subcellularLocation>
        <location evidence="1">Cell outer membrane</location>
        <topology evidence="1">Multi-pass membrane protein</topology>
    </subcellularLocation>
</comment>
<reference evidence="6 7" key="1">
    <citation type="submission" date="2022-01" db="EMBL/GenBank/DDBJ databases">
        <title>Whole genome-based taxonomy of the Shewanellaceae.</title>
        <authorList>
            <person name="Martin-Rodriguez A.J."/>
        </authorList>
    </citation>
    <scope>NUCLEOTIDE SEQUENCE [LARGE SCALE GENOMIC DNA]</scope>
    <source>
        <strain evidence="6 7">DSM 17177</strain>
    </source>
</reference>
<feature type="signal peptide" evidence="4">
    <location>
        <begin position="1"/>
        <end position="21"/>
    </location>
</feature>
<dbReference type="RefSeq" id="WP_248939197.1">
    <property type="nucleotide sequence ID" value="NZ_JAKIKS010000014.1"/>
</dbReference>
<organism evidence="6 7">
    <name type="scientific">Shewanella surugensis</name>
    <dbReference type="NCBI Taxonomy" id="212020"/>
    <lineage>
        <taxon>Bacteria</taxon>
        <taxon>Pseudomonadati</taxon>
        <taxon>Pseudomonadota</taxon>
        <taxon>Gammaproteobacteria</taxon>
        <taxon>Alteromonadales</taxon>
        <taxon>Shewanellaceae</taxon>
        <taxon>Shewanella</taxon>
    </lineage>
</organism>
<comment type="caution">
    <text evidence="6">The sequence shown here is derived from an EMBL/GenBank/DDBJ whole genome shotgun (WGS) entry which is preliminary data.</text>
</comment>
<evidence type="ECO:0000256" key="3">
    <source>
        <dbReference type="ARBA" id="ARBA00023136"/>
    </source>
</evidence>
<evidence type="ECO:0000256" key="2">
    <source>
        <dbReference type="ARBA" id="ARBA00022729"/>
    </source>
</evidence>
<keyword evidence="7" id="KW-1185">Reference proteome</keyword>
<keyword evidence="2 4" id="KW-0732">Signal</keyword>
<accession>A0ABT0L8A8</accession>
<feature type="chain" id="PRO_5046741331" evidence="4">
    <location>
        <begin position="22"/>
        <end position="403"/>
    </location>
</feature>
<dbReference type="CDD" id="cd00342">
    <property type="entry name" value="gram_neg_porins"/>
    <property type="match status" value="1"/>
</dbReference>
<evidence type="ECO:0000256" key="1">
    <source>
        <dbReference type="ARBA" id="ARBA00004571"/>
    </source>
</evidence>
<dbReference type="InterPro" id="IPR023614">
    <property type="entry name" value="Porin_dom_sf"/>
</dbReference>
<sequence>MKKTLVASALAAVIFVPSASAIEIYKDNENAVGIGGWIDAKVITTQGETDVSNGSTRINFNFTRQLTHDWKAFSKLEWAVNMVGNTSVSYKDSSTDSSGLTSSSSEFLTNRLGYVGLSNDTYGSVAIGKQWGVWYDVVYNTNLLGWDGNTSGTYSYNAADGSVNGTGRADKAVQYRNAFGDFSFAVQAQLKQNSYETNTGTTDNSSLFVTSQSVQQLDYYNTYGISMTYQLTDNIVLTAGGNQGEFDAWTGSTSVTTDWTKNNYTDSIYGAGATYGNWNGEGFYAAANINQQRYHDTDPAGRLIPEAVGLESLFSYKFENGLRPLVAYNVLKADSSYGDDYSGDTFKREFLVVGLHYVWTPKTVVYIEARKDLSDSSSSTASTQTLMNNDESDAVAIGVRYYL</sequence>
<evidence type="ECO:0000256" key="4">
    <source>
        <dbReference type="SAM" id="SignalP"/>
    </source>
</evidence>
<evidence type="ECO:0000313" key="6">
    <source>
        <dbReference type="EMBL" id="MCL1123911.1"/>
    </source>
</evidence>
<dbReference type="PANTHER" id="PTHR34501">
    <property type="entry name" value="PROTEIN YDDL-RELATED"/>
    <property type="match status" value="1"/>
</dbReference>
<name>A0ABT0L8A8_9GAMM</name>
<dbReference type="InterPro" id="IPR033900">
    <property type="entry name" value="Gram_neg_porin_domain"/>
</dbReference>
<proteinExistence type="predicted"/>
<protein>
    <submittedName>
        <fullName evidence="6">Porin</fullName>
    </submittedName>
</protein>
<keyword evidence="3" id="KW-0472">Membrane</keyword>
<evidence type="ECO:0000259" key="5">
    <source>
        <dbReference type="Pfam" id="PF13609"/>
    </source>
</evidence>
<dbReference type="SUPFAM" id="SSF56935">
    <property type="entry name" value="Porins"/>
    <property type="match status" value="1"/>
</dbReference>
<dbReference type="Pfam" id="PF13609">
    <property type="entry name" value="Porin_4"/>
    <property type="match status" value="1"/>
</dbReference>
<dbReference type="Proteomes" id="UP001203423">
    <property type="component" value="Unassembled WGS sequence"/>
</dbReference>